<dbReference type="InterPro" id="IPR027417">
    <property type="entry name" value="P-loop_NTPase"/>
</dbReference>
<keyword evidence="4" id="KW-0067">ATP-binding</keyword>
<evidence type="ECO:0000313" key="10">
    <source>
        <dbReference type="EMBL" id="GGP79840.1"/>
    </source>
</evidence>
<dbReference type="Pfam" id="PF00005">
    <property type="entry name" value="ABC_tran"/>
    <property type="match status" value="1"/>
</dbReference>
<evidence type="ECO:0000259" key="9">
    <source>
        <dbReference type="PROSITE" id="PS50929"/>
    </source>
</evidence>
<dbReference type="GO" id="GO:0015421">
    <property type="term" value="F:ABC-type oligopeptide transporter activity"/>
    <property type="evidence" value="ECO:0007669"/>
    <property type="project" value="TreeGrafter"/>
</dbReference>
<dbReference type="InterPro" id="IPR036640">
    <property type="entry name" value="ABC1_TM_sf"/>
</dbReference>
<keyword evidence="3" id="KW-0547">Nucleotide-binding</keyword>
<reference evidence="10" key="1">
    <citation type="journal article" date="2014" name="Int. J. Syst. Evol. Microbiol.">
        <title>Complete genome sequence of Corynebacterium casei LMG S-19264T (=DSM 44701T), isolated from a smear-ripened cheese.</title>
        <authorList>
            <consortium name="US DOE Joint Genome Institute (JGI-PGF)"/>
            <person name="Walter F."/>
            <person name="Albersmeier A."/>
            <person name="Kalinowski J."/>
            <person name="Ruckert C."/>
        </authorList>
    </citation>
    <scope>NUCLEOTIDE SEQUENCE</scope>
    <source>
        <strain evidence="10">JCM 3313</strain>
    </source>
</reference>
<evidence type="ECO:0000256" key="3">
    <source>
        <dbReference type="ARBA" id="ARBA00022741"/>
    </source>
</evidence>
<dbReference type="Pfam" id="PF00664">
    <property type="entry name" value="ABC_membrane"/>
    <property type="match status" value="1"/>
</dbReference>
<dbReference type="Proteomes" id="UP000639606">
    <property type="component" value="Unassembled WGS sequence"/>
</dbReference>
<feature type="transmembrane region" description="Helical" evidence="7">
    <location>
        <begin position="139"/>
        <end position="160"/>
    </location>
</feature>
<dbReference type="Gene3D" id="1.20.1560.10">
    <property type="entry name" value="ABC transporter type 1, transmembrane domain"/>
    <property type="match status" value="1"/>
</dbReference>
<evidence type="ECO:0000313" key="11">
    <source>
        <dbReference type="Proteomes" id="UP000639606"/>
    </source>
</evidence>
<dbReference type="PANTHER" id="PTHR43394">
    <property type="entry name" value="ATP-DEPENDENT PERMEASE MDL1, MITOCHONDRIAL"/>
    <property type="match status" value="1"/>
</dbReference>
<name>A0A918EHR6_9PSEU</name>
<proteinExistence type="predicted"/>
<evidence type="ECO:0000256" key="6">
    <source>
        <dbReference type="ARBA" id="ARBA00023136"/>
    </source>
</evidence>
<keyword evidence="11" id="KW-1185">Reference proteome</keyword>
<dbReference type="PANTHER" id="PTHR43394:SF1">
    <property type="entry name" value="ATP-BINDING CASSETTE SUB-FAMILY B MEMBER 10, MITOCHONDRIAL"/>
    <property type="match status" value="1"/>
</dbReference>
<dbReference type="CDD" id="cd18551">
    <property type="entry name" value="ABC_6TM_LmrA_like"/>
    <property type="match status" value="1"/>
</dbReference>
<dbReference type="GO" id="GO:0005886">
    <property type="term" value="C:plasma membrane"/>
    <property type="evidence" value="ECO:0007669"/>
    <property type="project" value="UniProtKB-SubCell"/>
</dbReference>
<keyword evidence="2 7" id="KW-0812">Transmembrane</keyword>
<evidence type="ECO:0000256" key="1">
    <source>
        <dbReference type="ARBA" id="ARBA00004651"/>
    </source>
</evidence>
<dbReference type="Gene3D" id="3.40.50.300">
    <property type="entry name" value="P-loop containing nucleotide triphosphate hydrolases"/>
    <property type="match status" value="1"/>
</dbReference>
<dbReference type="InterPro" id="IPR017871">
    <property type="entry name" value="ABC_transporter-like_CS"/>
</dbReference>
<dbReference type="AlphaFoldDB" id="A0A918EHR6"/>
<dbReference type="PROSITE" id="PS00211">
    <property type="entry name" value="ABC_TRANSPORTER_1"/>
    <property type="match status" value="1"/>
</dbReference>
<dbReference type="SUPFAM" id="SSF52540">
    <property type="entry name" value="P-loop containing nucleoside triphosphate hydrolases"/>
    <property type="match status" value="1"/>
</dbReference>
<dbReference type="InterPro" id="IPR003593">
    <property type="entry name" value="AAA+_ATPase"/>
</dbReference>
<sequence length="589" mass="63284">MEPDTATRPMTSALSLRHWLAPHRGLLAVVLVLELGARAAALMQPLAAREIVDGVASDADLTGPIAVLGGVALTGLCLNYLGYYQRGKLSERFVLGIRRAMARRIIGAPVSRVEAHSTGDVLSRVGADTTLVQQTTVKALVDLVVVPLTVASGIVLVLLIDLFLGTIVITLLTAATLAEARVFRRVALDTEHAQEHVGAMTSVVQRILLAFRTVKASRTEQAETASFDRHADAAYRANVRAARTGALADTVAYAAVDFTFLVILAIGVLRVSADAIGVGDLVAILLYVVYIQEPVESLTGSASRLSEGLAALRRITGLLRLPQEAEALRVVESRPRVPVVADVPRSVRLDAVSFGYEDRPVLREVSISAPVGVTVLVGSSGAGKTTLLSLVERFVEPDRGRILLDGVDIRDLPLSELRARISYVQQEAPLLGATVREAAAYGTTGVSEQRLEQVLESVGLAEWVSGLPDGLDTEVGERGVGISGGQRQRLAVARALARDSEVLLLDEATSQLDPFNERLLVKSLTRQYRDRIIIAVTHRMQLAHEADQVVMLRGGAVHARGRHDQLLTDPAYRELVASPEPTIHNGQMR</sequence>
<dbReference type="GO" id="GO:0016887">
    <property type="term" value="F:ATP hydrolysis activity"/>
    <property type="evidence" value="ECO:0007669"/>
    <property type="project" value="InterPro"/>
</dbReference>
<protein>
    <submittedName>
        <fullName evidence="10">ABC transporter</fullName>
    </submittedName>
</protein>
<dbReference type="GO" id="GO:0005524">
    <property type="term" value="F:ATP binding"/>
    <property type="evidence" value="ECO:0007669"/>
    <property type="project" value="UniProtKB-KW"/>
</dbReference>
<dbReference type="SUPFAM" id="SSF90123">
    <property type="entry name" value="ABC transporter transmembrane region"/>
    <property type="match status" value="1"/>
</dbReference>
<dbReference type="EMBL" id="BMRG01000019">
    <property type="protein sequence ID" value="GGP79840.1"/>
    <property type="molecule type" value="Genomic_DNA"/>
</dbReference>
<dbReference type="InterPro" id="IPR011527">
    <property type="entry name" value="ABC1_TM_dom"/>
</dbReference>
<dbReference type="SMART" id="SM00382">
    <property type="entry name" value="AAA"/>
    <property type="match status" value="1"/>
</dbReference>
<dbReference type="InterPro" id="IPR039421">
    <property type="entry name" value="Type_1_exporter"/>
</dbReference>
<evidence type="ECO:0000256" key="4">
    <source>
        <dbReference type="ARBA" id="ARBA00022840"/>
    </source>
</evidence>
<accession>A0A918EHR6</accession>
<gene>
    <name evidence="10" type="ORF">GCM10010185_62200</name>
</gene>
<dbReference type="RefSeq" id="WP_189226886.1">
    <property type="nucleotide sequence ID" value="NZ_BMRG01000019.1"/>
</dbReference>
<comment type="caution">
    <text evidence="10">The sequence shown here is derived from an EMBL/GenBank/DDBJ whole genome shotgun (WGS) entry which is preliminary data.</text>
</comment>
<keyword evidence="5 7" id="KW-1133">Transmembrane helix</keyword>
<feature type="domain" description="ABC transmembrane type-1" evidence="9">
    <location>
        <begin position="28"/>
        <end position="307"/>
    </location>
</feature>
<feature type="domain" description="ABC transporter" evidence="8">
    <location>
        <begin position="347"/>
        <end position="579"/>
    </location>
</feature>
<organism evidence="10 11">
    <name type="scientific">Saccharothrix coeruleofusca</name>
    <dbReference type="NCBI Taxonomy" id="33919"/>
    <lineage>
        <taxon>Bacteria</taxon>
        <taxon>Bacillati</taxon>
        <taxon>Actinomycetota</taxon>
        <taxon>Actinomycetes</taxon>
        <taxon>Pseudonocardiales</taxon>
        <taxon>Pseudonocardiaceae</taxon>
        <taxon>Saccharothrix</taxon>
    </lineage>
</organism>
<evidence type="ECO:0000256" key="2">
    <source>
        <dbReference type="ARBA" id="ARBA00022692"/>
    </source>
</evidence>
<dbReference type="PROSITE" id="PS50929">
    <property type="entry name" value="ABC_TM1F"/>
    <property type="match status" value="1"/>
</dbReference>
<dbReference type="PROSITE" id="PS50893">
    <property type="entry name" value="ABC_TRANSPORTER_2"/>
    <property type="match status" value="1"/>
</dbReference>
<keyword evidence="6 7" id="KW-0472">Membrane</keyword>
<reference evidence="10" key="2">
    <citation type="submission" date="2020-09" db="EMBL/GenBank/DDBJ databases">
        <authorList>
            <person name="Sun Q."/>
            <person name="Ohkuma M."/>
        </authorList>
    </citation>
    <scope>NUCLEOTIDE SEQUENCE</scope>
    <source>
        <strain evidence="10">JCM 3313</strain>
    </source>
</reference>
<feature type="transmembrane region" description="Helical" evidence="7">
    <location>
        <begin position="65"/>
        <end position="83"/>
    </location>
</feature>
<evidence type="ECO:0000256" key="7">
    <source>
        <dbReference type="SAM" id="Phobius"/>
    </source>
</evidence>
<dbReference type="InterPro" id="IPR003439">
    <property type="entry name" value="ABC_transporter-like_ATP-bd"/>
</dbReference>
<evidence type="ECO:0000256" key="5">
    <source>
        <dbReference type="ARBA" id="ARBA00022989"/>
    </source>
</evidence>
<comment type="subcellular location">
    <subcellularLocation>
        <location evidence="1">Cell membrane</location>
        <topology evidence="1">Multi-pass membrane protein</topology>
    </subcellularLocation>
</comment>
<evidence type="ECO:0000259" key="8">
    <source>
        <dbReference type="PROSITE" id="PS50893"/>
    </source>
</evidence>